<evidence type="ECO:0000313" key="4">
    <source>
        <dbReference type="Proteomes" id="UP000622533"/>
    </source>
</evidence>
<reference evidence="3" key="1">
    <citation type="submission" date="2020-10" db="EMBL/GenBank/DDBJ databases">
        <authorList>
            <person name="Castelo-Branco R."/>
            <person name="Eusebio N."/>
            <person name="Adriana R."/>
            <person name="Vieira A."/>
            <person name="Brugerolle De Fraissinette N."/>
            <person name="Rezende De Castro R."/>
            <person name="Schneider M.P."/>
            <person name="Vasconcelos V."/>
            <person name="Leao P.N."/>
        </authorList>
    </citation>
    <scope>NUCLEOTIDE SEQUENCE</scope>
    <source>
        <strain evidence="3">LEGE 12446</strain>
    </source>
</reference>
<dbReference type="Proteomes" id="UP000622533">
    <property type="component" value="Unassembled WGS sequence"/>
</dbReference>
<protein>
    <submittedName>
        <fullName evidence="3">CHAT domain-containing protein</fullName>
    </submittedName>
</protein>
<dbReference type="Pfam" id="PF12770">
    <property type="entry name" value="CHAT"/>
    <property type="match status" value="1"/>
</dbReference>
<evidence type="ECO:0000313" key="3">
    <source>
        <dbReference type="EMBL" id="MBE9025734.1"/>
    </source>
</evidence>
<evidence type="ECO:0000256" key="1">
    <source>
        <dbReference type="SAM" id="MobiDB-lite"/>
    </source>
</evidence>
<comment type="caution">
    <text evidence="3">The sequence shown here is derived from an EMBL/GenBank/DDBJ whole genome shotgun (WGS) entry which is preliminary data.</text>
</comment>
<feature type="domain" description="CHAT" evidence="2">
    <location>
        <begin position="1302"/>
        <end position="1599"/>
    </location>
</feature>
<evidence type="ECO:0000259" key="2">
    <source>
        <dbReference type="Pfam" id="PF12770"/>
    </source>
</evidence>
<feature type="region of interest" description="Disordered" evidence="1">
    <location>
        <begin position="1144"/>
        <end position="1164"/>
    </location>
</feature>
<organism evidence="3 4">
    <name type="scientific">Desmonostoc muscorum LEGE 12446</name>
    <dbReference type="NCBI Taxonomy" id="1828758"/>
    <lineage>
        <taxon>Bacteria</taxon>
        <taxon>Bacillati</taxon>
        <taxon>Cyanobacteriota</taxon>
        <taxon>Cyanophyceae</taxon>
        <taxon>Nostocales</taxon>
        <taxon>Nostocaceae</taxon>
        <taxon>Desmonostoc</taxon>
    </lineage>
</organism>
<accession>A0A8J6ZRV2</accession>
<dbReference type="EMBL" id="JADEXS010000471">
    <property type="protein sequence ID" value="MBE9025734.1"/>
    <property type="molecule type" value="Genomic_DNA"/>
</dbReference>
<dbReference type="RefSeq" id="WP_193921007.1">
    <property type="nucleotide sequence ID" value="NZ_JADEXS020000001.1"/>
</dbReference>
<proteinExistence type="predicted"/>
<dbReference type="InterPro" id="IPR024983">
    <property type="entry name" value="CHAT_dom"/>
</dbReference>
<sequence length="1601" mass="162100">MGSIEFKGAVGGITPFNNLQINTDNTKLASNITANGNINFNSPVTLTGSNIVVNTSSGSGNINFNNTVNGAGNLSLIAGAGNISLGGALGSTDPLASLNINAGSTTVPGNITTSGNILFNSPLNLTGSGLTTINAGNGSVTSTSDITSAGKDVSILGSSLSLSNIFSNLGSSNSGKIGLTSSTGNIVASGLFSNVSYESGNGGDINVQSAGNINIGNGINTDSSNTSGNVTLQANNGIDVATSISAGSPTATKGGNITLNTSSGNITVGGQLDAIAKTPGNILVTSGGGISIGTTAAPFPSIDIFSPNGLGGNVNLNAQGDINTQGIRTEGTTGGGNITLNSNSGSINFTSGGSVLAGSGNISLTANEINLLGGANSFTGSGNIFLQPNTPSQNITLGGNSDTGTNTLDLTTTDLAAFKNGFNLITIGRNDGNGAIKINNATFQDPVKIQSPIGAGSITATGEIIGTDNASINLLANQKITTDSITTNGNNIDITSNNGGIETTNSVRSASGIRSGNITVKASGDINLSDDFRTGEQLDEVQTAGDISITSGGKISNGSMSAVGNIKSGNITLNAVGDITTGSDAINASSETGQGGNISLTSTNGNIFSGIGLFTQSTLGSNNGGNITVKAAGNVTTGDINAGGDKGGEIQIVSNNGGINTIGGIVCGSYSSCEIDSSGNTGGKITLSAFGNINTGGISSRGSVTAGDVSLTSSNGNIDISHLVFNGLESRGGLDASGTNGGNGGAISVLARNGSITTDFLRSSSSTSTNNPTPGNSGAITLIAKNDINTRSVNSTSFGGNSSFGVSSAGNGGAINIFSTDGSINVSRIASDTAANGGKVGNGGDITLTAKNDIVVTDSVFSGTDGSTTANGGAINFTSTNGTINTEKIDTSSYSSNGFAGNGGAIILNANNSIKAGELNSRSRTASDTTANGGKAGNGGDITLNATNDITTGYVLSGTMGGAIGDGGAINLTSTNGTISTQKIDTSSNSATGFAGNGGAVSLNARTSIKAGELDSSSSTGNGGNVTLDPDNDIEVTSINAQGGTNGTGGNVDITTNRFFRATGTFSDRNNINASISTSGATGSGAVTIRHGGNGNTPFVVGDATSNGTAAAITSSSSNTISPSQSFPGNYTQGNIQLITQEPPQVSTPTKQLPANSPNPEQLAQSINTPPLATNNNSLALIDTAFGEVDEQATRQFDQYLGQSSKTSIKSLADARAALAEIQAKTGVKPAIVYAQFTPSNNASLKDKNKDILDLVVVTAEGKPIRKRLPGVTRAKVLRVAQKFYNQISDVNKAGTTSYLIPAQQLYQWLIAPQEAELQKQGIKNLAFVMDVGLRSIPLAALHDGKQFLIEKYSLGMLPSLSLTDTSYADIKTSQLLAMGASEFTKEQNQSPLQAVPLEVSTIVEKLWHGKFLLNKDFTLENLKGQRRQNPFGMIHLATHVDFVSGNSSKSYIQLYDTKLRLDQVRQLGWNKPPVELLVLSACKSAFGDEQAELGFAGLAVQTGVKSAVASLWYVSDAGTLGLMTEFYSQLKTAPIKAEALRQAQLAMIQGKVRIEGNQLTGTTRGVSLPPQMATYLQQNIIGNLSHPFYWAPFTMIGSPW</sequence>
<keyword evidence="4" id="KW-1185">Reference proteome</keyword>
<feature type="region of interest" description="Disordered" evidence="1">
    <location>
        <begin position="1012"/>
        <end position="1032"/>
    </location>
</feature>
<feature type="region of interest" description="Disordered" evidence="1">
    <location>
        <begin position="919"/>
        <end position="942"/>
    </location>
</feature>
<gene>
    <name evidence="3" type="ORF">IQ276_25960</name>
</gene>
<name>A0A8J6ZRV2_DESMC</name>